<feature type="region of interest" description="Disordered" evidence="5">
    <location>
        <begin position="1"/>
        <end position="46"/>
    </location>
</feature>
<dbReference type="OrthoDB" id="2448290at2759"/>
<dbReference type="GO" id="GO:1990904">
    <property type="term" value="C:ribonucleoprotein complex"/>
    <property type="evidence" value="ECO:0007669"/>
    <property type="project" value="UniProtKB-KW"/>
</dbReference>
<dbReference type="InterPro" id="IPR042105">
    <property type="entry name" value="Ribosomal_bL31_sf"/>
</dbReference>
<organism evidence="6 7">
    <name type="scientific">Ambispora gerdemannii</name>
    <dbReference type="NCBI Taxonomy" id="144530"/>
    <lineage>
        <taxon>Eukaryota</taxon>
        <taxon>Fungi</taxon>
        <taxon>Fungi incertae sedis</taxon>
        <taxon>Mucoromycota</taxon>
        <taxon>Glomeromycotina</taxon>
        <taxon>Glomeromycetes</taxon>
        <taxon>Archaeosporales</taxon>
        <taxon>Ambisporaceae</taxon>
        <taxon>Ambispora</taxon>
    </lineage>
</organism>
<name>A0A9N9E595_9GLOM</name>
<sequence length="216" mass="23721">DNTSPFHGEEHGKNFDTRRRSSMARTSAFRSDDAGSTPAASARNTLAQDTTLSSAANDVTLLGSSSCELEVKVMKNGEEVKEFRDVKGSEPQAEFQEAKKEAHKKLLQRYFSDKIGKSKEEGKIDGTEFQYVIGDNVEGGKINRLILIVLLALVAKKMGTNQNELKYQTISTSAQDIRIESCSSCNPFYTGASASEIKVGAVEKFRQRAQKVKAQS</sequence>
<evidence type="ECO:0000256" key="3">
    <source>
        <dbReference type="ARBA" id="ARBA00035270"/>
    </source>
</evidence>
<dbReference type="InterPro" id="IPR034704">
    <property type="entry name" value="Ribosomal_bL28/bL31-like_sf"/>
</dbReference>
<reference evidence="6" key="1">
    <citation type="submission" date="2021-06" db="EMBL/GenBank/DDBJ databases">
        <authorList>
            <person name="Kallberg Y."/>
            <person name="Tangrot J."/>
            <person name="Rosling A."/>
        </authorList>
    </citation>
    <scope>NUCLEOTIDE SEQUENCE</scope>
    <source>
        <strain evidence="6">MT106</strain>
    </source>
</reference>
<proteinExistence type="predicted"/>
<protein>
    <recommendedName>
        <fullName evidence="3">Large ribosomal subunit protein bL31c</fullName>
    </recommendedName>
    <alternativeName>
        <fullName evidence="4">50S ribosomal protein L31, chloroplastic</fullName>
    </alternativeName>
</protein>
<feature type="compositionally biased region" description="Basic and acidic residues" evidence="5">
    <location>
        <begin position="7"/>
        <end position="19"/>
    </location>
</feature>
<evidence type="ECO:0000256" key="5">
    <source>
        <dbReference type="SAM" id="MobiDB-lite"/>
    </source>
</evidence>
<dbReference type="EMBL" id="CAJVPL010006686">
    <property type="protein sequence ID" value="CAG8665599.1"/>
    <property type="molecule type" value="Genomic_DNA"/>
</dbReference>
<dbReference type="GO" id="GO:0005840">
    <property type="term" value="C:ribosome"/>
    <property type="evidence" value="ECO:0007669"/>
    <property type="project" value="UniProtKB-KW"/>
</dbReference>
<accession>A0A9N9E595</accession>
<comment type="caution">
    <text evidence="6">The sequence shown here is derived from an EMBL/GenBank/DDBJ whole genome shotgun (WGS) entry which is preliminary data.</text>
</comment>
<evidence type="ECO:0000256" key="2">
    <source>
        <dbReference type="ARBA" id="ARBA00023274"/>
    </source>
</evidence>
<dbReference type="Proteomes" id="UP000789831">
    <property type="component" value="Unassembled WGS sequence"/>
</dbReference>
<dbReference type="Pfam" id="PF01197">
    <property type="entry name" value="Ribosomal_L31"/>
    <property type="match status" value="1"/>
</dbReference>
<keyword evidence="7" id="KW-1185">Reference proteome</keyword>
<evidence type="ECO:0000256" key="1">
    <source>
        <dbReference type="ARBA" id="ARBA00022980"/>
    </source>
</evidence>
<feature type="non-terminal residue" evidence="6">
    <location>
        <position position="216"/>
    </location>
</feature>
<keyword evidence="1" id="KW-0689">Ribosomal protein</keyword>
<dbReference type="GO" id="GO:0006412">
    <property type="term" value="P:translation"/>
    <property type="evidence" value="ECO:0007669"/>
    <property type="project" value="InterPro"/>
</dbReference>
<evidence type="ECO:0000313" key="6">
    <source>
        <dbReference type="EMBL" id="CAG8665599.1"/>
    </source>
</evidence>
<dbReference type="SUPFAM" id="SSF143800">
    <property type="entry name" value="L28p-like"/>
    <property type="match status" value="1"/>
</dbReference>
<dbReference type="AlphaFoldDB" id="A0A9N9E595"/>
<keyword evidence="2" id="KW-0687">Ribonucleoprotein</keyword>
<evidence type="ECO:0000256" key="4">
    <source>
        <dbReference type="ARBA" id="ARBA00035529"/>
    </source>
</evidence>
<gene>
    <name evidence="6" type="ORF">AGERDE_LOCUS12022</name>
</gene>
<dbReference type="Gene3D" id="4.10.830.30">
    <property type="entry name" value="Ribosomal protein L31"/>
    <property type="match status" value="1"/>
</dbReference>
<dbReference type="GO" id="GO:0003735">
    <property type="term" value="F:structural constituent of ribosome"/>
    <property type="evidence" value="ECO:0007669"/>
    <property type="project" value="InterPro"/>
</dbReference>
<evidence type="ECO:0000313" key="7">
    <source>
        <dbReference type="Proteomes" id="UP000789831"/>
    </source>
</evidence>
<dbReference type="InterPro" id="IPR002150">
    <property type="entry name" value="Ribosomal_bL31"/>
</dbReference>